<name>W9Y022_9EURO</name>
<evidence type="ECO:0000256" key="1">
    <source>
        <dbReference type="ARBA" id="ARBA00006484"/>
    </source>
</evidence>
<dbReference type="GeneID" id="19161404"/>
<dbReference type="InterPro" id="IPR036291">
    <property type="entry name" value="NAD(P)-bd_dom_sf"/>
</dbReference>
<accession>W9Y022</accession>
<dbReference type="InterPro" id="IPR002347">
    <property type="entry name" value="SDR_fam"/>
</dbReference>
<dbReference type="PANTHER" id="PTHR43544">
    <property type="entry name" value="SHORT-CHAIN DEHYDROGENASE/REDUCTASE"/>
    <property type="match status" value="1"/>
</dbReference>
<dbReference type="eggNOG" id="KOG1611">
    <property type="taxonomic scope" value="Eukaryota"/>
</dbReference>
<dbReference type="PRINTS" id="PR00080">
    <property type="entry name" value="SDRFAMILY"/>
</dbReference>
<reference evidence="3 4" key="1">
    <citation type="submission" date="2013-03" db="EMBL/GenBank/DDBJ databases">
        <title>The Genome Sequence of Capronia coronata CBS 617.96.</title>
        <authorList>
            <consortium name="The Broad Institute Genomics Platform"/>
            <person name="Cuomo C."/>
            <person name="de Hoog S."/>
            <person name="Gorbushina A."/>
            <person name="Walker B."/>
            <person name="Young S.K."/>
            <person name="Zeng Q."/>
            <person name="Gargeya S."/>
            <person name="Fitzgerald M."/>
            <person name="Haas B."/>
            <person name="Abouelleil A."/>
            <person name="Allen A.W."/>
            <person name="Alvarado L."/>
            <person name="Arachchi H.M."/>
            <person name="Berlin A.M."/>
            <person name="Chapman S.B."/>
            <person name="Gainer-Dewar J."/>
            <person name="Goldberg J."/>
            <person name="Griggs A."/>
            <person name="Gujja S."/>
            <person name="Hansen M."/>
            <person name="Howarth C."/>
            <person name="Imamovic A."/>
            <person name="Ireland A."/>
            <person name="Larimer J."/>
            <person name="McCowan C."/>
            <person name="Murphy C."/>
            <person name="Pearson M."/>
            <person name="Poon T.W."/>
            <person name="Priest M."/>
            <person name="Roberts A."/>
            <person name="Saif S."/>
            <person name="Shea T."/>
            <person name="Sisk P."/>
            <person name="Sykes S."/>
            <person name="Wortman J."/>
            <person name="Nusbaum C."/>
            <person name="Birren B."/>
        </authorList>
    </citation>
    <scope>NUCLEOTIDE SEQUENCE [LARGE SCALE GENOMIC DNA]</scope>
    <source>
        <strain evidence="3 4">CBS 617.96</strain>
    </source>
</reference>
<dbReference type="SUPFAM" id="SSF51735">
    <property type="entry name" value="NAD(P)-binding Rossmann-fold domains"/>
    <property type="match status" value="1"/>
</dbReference>
<proteinExistence type="inferred from homology"/>
<dbReference type="Proteomes" id="UP000019484">
    <property type="component" value="Unassembled WGS sequence"/>
</dbReference>
<protein>
    <submittedName>
        <fullName evidence="3">Uncharacterized protein</fullName>
    </submittedName>
</protein>
<dbReference type="HOGENOM" id="CLU_010194_9_0_1"/>
<evidence type="ECO:0000256" key="2">
    <source>
        <dbReference type="RuleBase" id="RU000363"/>
    </source>
</evidence>
<dbReference type="InterPro" id="IPR051468">
    <property type="entry name" value="Fungal_SecMetab_SDRs"/>
</dbReference>
<dbReference type="Pfam" id="PF00106">
    <property type="entry name" value="adh_short"/>
    <property type="match status" value="1"/>
</dbReference>
<dbReference type="AlphaFoldDB" id="W9Y022"/>
<keyword evidence="4" id="KW-1185">Reference proteome</keyword>
<dbReference type="GO" id="GO:0016491">
    <property type="term" value="F:oxidoreductase activity"/>
    <property type="evidence" value="ECO:0007669"/>
    <property type="project" value="TreeGrafter"/>
</dbReference>
<dbReference type="OrthoDB" id="1933717at2759"/>
<comment type="similarity">
    <text evidence="1 2">Belongs to the short-chain dehydrogenases/reductases (SDR) family.</text>
</comment>
<organism evidence="3 4">
    <name type="scientific">Capronia coronata CBS 617.96</name>
    <dbReference type="NCBI Taxonomy" id="1182541"/>
    <lineage>
        <taxon>Eukaryota</taxon>
        <taxon>Fungi</taxon>
        <taxon>Dikarya</taxon>
        <taxon>Ascomycota</taxon>
        <taxon>Pezizomycotina</taxon>
        <taxon>Eurotiomycetes</taxon>
        <taxon>Chaetothyriomycetidae</taxon>
        <taxon>Chaetothyriales</taxon>
        <taxon>Herpotrichiellaceae</taxon>
        <taxon>Capronia</taxon>
    </lineage>
</organism>
<gene>
    <name evidence="3" type="ORF">A1O1_06537</name>
</gene>
<dbReference type="GO" id="GO:0019748">
    <property type="term" value="P:secondary metabolic process"/>
    <property type="evidence" value="ECO:0007669"/>
    <property type="project" value="TreeGrafter"/>
</dbReference>
<dbReference type="PRINTS" id="PR00081">
    <property type="entry name" value="GDHRDH"/>
</dbReference>
<sequence length="250" mass="26305">MASRIILITGANSGVGYAATQVLARASEQYHIIMASRSLEKATKAKSEIESAGIKGRLSTVQLDVTDQESIQKAATSVGQEFGKIDVLVNNAGVGNVDVDVATRFKACLTINTLGPALVSAAFRPLLLKSSTPTSIYVSSGGGSLARVADLTAAKPRAPGSPDAYQASKAALNMVALQERADFHDQGLKVFIICPGFVRSNLRGTSPELVSGWGMAKDPVTAGETLLSIIQGERDADEGKFIHKDGIYPW</sequence>
<dbReference type="GO" id="GO:0005737">
    <property type="term" value="C:cytoplasm"/>
    <property type="evidence" value="ECO:0007669"/>
    <property type="project" value="TreeGrafter"/>
</dbReference>
<evidence type="ECO:0000313" key="4">
    <source>
        <dbReference type="Proteomes" id="UP000019484"/>
    </source>
</evidence>
<dbReference type="Gene3D" id="3.40.50.720">
    <property type="entry name" value="NAD(P)-binding Rossmann-like Domain"/>
    <property type="match status" value="1"/>
</dbReference>
<dbReference type="EMBL" id="AMWN01000005">
    <property type="protein sequence ID" value="EXJ86167.1"/>
    <property type="molecule type" value="Genomic_DNA"/>
</dbReference>
<dbReference type="RefSeq" id="XP_007725605.1">
    <property type="nucleotide sequence ID" value="XM_007727415.1"/>
</dbReference>
<comment type="caution">
    <text evidence="3">The sequence shown here is derived from an EMBL/GenBank/DDBJ whole genome shotgun (WGS) entry which is preliminary data.</text>
</comment>
<dbReference type="PANTHER" id="PTHR43544:SF32">
    <property type="entry name" value="CHAIN DEHYDROGENASE, PUTATIVE (AFU_ORTHOLOGUE AFUA_5G01530)-RELATED"/>
    <property type="match status" value="1"/>
</dbReference>
<evidence type="ECO:0000313" key="3">
    <source>
        <dbReference type="EMBL" id="EXJ86167.1"/>
    </source>
</evidence>